<evidence type="ECO:0000313" key="1">
    <source>
        <dbReference type="EMBL" id="QTN01373.1"/>
    </source>
</evidence>
<gene>
    <name evidence="1" type="ORF">ERJ70_03550</name>
</gene>
<reference evidence="1 2" key="1">
    <citation type="submission" date="2019-12" db="EMBL/GenBank/DDBJ databases">
        <title>The whole genome sequencing of a strain isolated from a Mars analog, Dalangtan Playa.</title>
        <authorList>
            <person name="Huang T."/>
        </authorList>
    </citation>
    <scope>NUCLEOTIDE SEQUENCE [LARGE SCALE GENOMIC DNA]</scope>
    <source>
        <strain evidence="1 2">DP4-553-S</strain>
    </source>
</reference>
<evidence type="ECO:0000313" key="2">
    <source>
        <dbReference type="Proteomes" id="UP000665043"/>
    </source>
</evidence>
<keyword evidence="2" id="KW-1185">Reference proteome</keyword>
<dbReference type="EMBL" id="CP046956">
    <property type="protein sequence ID" value="QTN01373.1"/>
    <property type="molecule type" value="Genomic_DNA"/>
</dbReference>
<name>A0ABX7VWL8_9BACI</name>
<protein>
    <submittedName>
        <fullName evidence="1">Uncharacterized protein</fullName>
    </submittedName>
</protein>
<sequence>MEITCVINRREESKHNEIDITAFVEVYDMVEVKGVNFNKSDKPYVMKLPFKKKLKGNFLFIKNSKVGGAVPAFHLVRTKR</sequence>
<proteinExistence type="predicted"/>
<accession>A0ABX7VWL8</accession>
<dbReference type="Proteomes" id="UP000665043">
    <property type="component" value="Chromosome"/>
</dbReference>
<organism evidence="1 2">
    <name type="scientific">Sediminibacillus dalangtanensis</name>
    <dbReference type="NCBI Taxonomy" id="2729421"/>
    <lineage>
        <taxon>Bacteria</taxon>
        <taxon>Bacillati</taxon>
        <taxon>Bacillota</taxon>
        <taxon>Bacilli</taxon>
        <taxon>Bacillales</taxon>
        <taxon>Bacillaceae</taxon>
        <taxon>Sediminibacillus</taxon>
    </lineage>
</organism>